<gene>
    <name evidence="5" type="ORF">MOC_1568</name>
</gene>
<dbReference type="Gene3D" id="1.10.10.60">
    <property type="entry name" value="Homeodomain-like"/>
    <property type="match status" value="1"/>
</dbReference>
<dbReference type="HOGENOM" id="CLU_049704_0_1_5"/>
<dbReference type="Pfam" id="PF12833">
    <property type="entry name" value="HTH_18"/>
    <property type="match status" value="1"/>
</dbReference>
<organism evidence="5 6">
    <name type="scientific">Methylobacterium oryzae CBMB20</name>
    <dbReference type="NCBI Taxonomy" id="693986"/>
    <lineage>
        <taxon>Bacteria</taxon>
        <taxon>Pseudomonadati</taxon>
        <taxon>Pseudomonadota</taxon>
        <taxon>Alphaproteobacteria</taxon>
        <taxon>Hyphomicrobiales</taxon>
        <taxon>Methylobacteriaceae</taxon>
        <taxon>Methylobacterium</taxon>
    </lineage>
</organism>
<dbReference type="RefSeq" id="WP_043756378.1">
    <property type="nucleotide sequence ID" value="NZ_CP003811.1"/>
</dbReference>
<feature type="domain" description="HTH araC/xylS-type" evidence="4">
    <location>
        <begin position="222"/>
        <end position="321"/>
    </location>
</feature>
<dbReference type="InterPro" id="IPR018060">
    <property type="entry name" value="HTH_AraC"/>
</dbReference>
<dbReference type="SUPFAM" id="SSF46689">
    <property type="entry name" value="Homeodomain-like"/>
    <property type="match status" value="1"/>
</dbReference>
<evidence type="ECO:0000256" key="3">
    <source>
        <dbReference type="ARBA" id="ARBA00023163"/>
    </source>
</evidence>
<keyword evidence="2" id="KW-0238">DNA-binding</keyword>
<accession>A0A089NTZ3</accession>
<sequence>MRVLEHRFAHIPQEARRGRAWLAGLQPLFDGALPADAVVPEDALLSYHHLGAIVLAVERGSARIVARTPQRVVAQMLDHVVLRVHSPGPVQVEAADWADRAGSGDLVLFDLAQPVRLAIPAGTSVTVVVARRRLVDAIADGSVPRGQVLRGRREPLVRLLSGHLRDLADTLGAATPAQLTELVPATLALCRIAVAAAAGHDRDQKSDDGSAVARDGPNPLGLAVRRYIEAHVATVDVPALRGQFGLSRSALYHLFTDAGGVHAYIRRRRLARAARELAEPGLGRRPKLARLAHECGFSGPQVFSRAFRRQFGISPMQVEPRRVSSAAGSSERALLAWLREL</sequence>
<dbReference type="PANTHER" id="PTHR46796:SF6">
    <property type="entry name" value="ARAC SUBFAMILY"/>
    <property type="match status" value="1"/>
</dbReference>
<dbReference type="KEGG" id="mor:MOC_1568"/>
<name>A0A089NTZ3_9HYPH</name>
<evidence type="ECO:0000313" key="5">
    <source>
        <dbReference type="EMBL" id="AIQ89323.1"/>
    </source>
</evidence>
<keyword evidence="3" id="KW-0804">Transcription</keyword>
<reference evidence="5 6" key="1">
    <citation type="journal article" date="2014" name="PLoS ONE">
        <title>Genome Information of Methylobacterium oryzae, a Plant-Probiotic Methylotroph in the Phyllosphere.</title>
        <authorList>
            <person name="Kwak M.J."/>
            <person name="Jeong H."/>
            <person name="Madhaiyan M."/>
            <person name="Lee Y."/>
            <person name="Sa T.M."/>
            <person name="Oh T.K."/>
            <person name="Kim J.F."/>
        </authorList>
    </citation>
    <scope>NUCLEOTIDE SEQUENCE [LARGE SCALE GENOMIC DNA]</scope>
    <source>
        <strain evidence="5 6">CBMB20</strain>
    </source>
</reference>
<dbReference type="PROSITE" id="PS01124">
    <property type="entry name" value="HTH_ARAC_FAMILY_2"/>
    <property type="match status" value="1"/>
</dbReference>
<proteinExistence type="predicted"/>
<dbReference type="GO" id="GO:0043565">
    <property type="term" value="F:sequence-specific DNA binding"/>
    <property type="evidence" value="ECO:0007669"/>
    <property type="project" value="InterPro"/>
</dbReference>
<dbReference type="AlphaFoldDB" id="A0A089NTZ3"/>
<evidence type="ECO:0000256" key="2">
    <source>
        <dbReference type="ARBA" id="ARBA00023125"/>
    </source>
</evidence>
<dbReference type="Proteomes" id="UP000029492">
    <property type="component" value="Chromosome"/>
</dbReference>
<keyword evidence="6" id="KW-1185">Reference proteome</keyword>
<evidence type="ECO:0000256" key="1">
    <source>
        <dbReference type="ARBA" id="ARBA00023015"/>
    </source>
</evidence>
<dbReference type="eggNOG" id="COG2207">
    <property type="taxonomic scope" value="Bacteria"/>
</dbReference>
<dbReference type="PANTHER" id="PTHR46796">
    <property type="entry name" value="HTH-TYPE TRANSCRIPTIONAL ACTIVATOR RHAS-RELATED"/>
    <property type="match status" value="1"/>
</dbReference>
<protein>
    <submittedName>
        <fullName evidence="5">AraC family transcriptional regulator</fullName>
    </submittedName>
</protein>
<dbReference type="InterPro" id="IPR009057">
    <property type="entry name" value="Homeodomain-like_sf"/>
</dbReference>
<dbReference type="STRING" id="693986.MOC_1568"/>
<keyword evidence="1" id="KW-0805">Transcription regulation</keyword>
<dbReference type="InterPro" id="IPR050204">
    <property type="entry name" value="AraC_XylS_family_regulators"/>
</dbReference>
<evidence type="ECO:0000313" key="6">
    <source>
        <dbReference type="Proteomes" id="UP000029492"/>
    </source>
</evidence>
<dbReference type="SMART" id="SM00342">
    <property type="entry name" value="HTH_ARAC"/>
    <property type="match status" value="1"/>
</dbReference>
<dbReference type="EMBL" id="CP003811">
    <property type="protein sequence ID" value="AIQ89323.1"/>
    <property type="molecule type" value="Genomic_DNA"/>
</dbReference>
<dbReference type="GO" id="GO:0003700">
    <property type="term" value="F:DNA-binding transcription factor activity"/>
    <property type="evidence" value="ECO:0007669"/>
    <property type="project" value="InterPro"/>
</dbReference>
<evidence type="ECO:0000259" key="4">
    <source>
        <dbReference type="PROSITE" id="PS01124"/>
    </source>
</evidence>